<dbReference type="Proteomes" id="UP000887576">
    <property type="component" value="Unplaced"/>
</dbReference>
<dbReference type="WBParaSite" id="JU765_v2.g11238.t1">
    <property type="protein sequence ID" value="JU765_v2.g11238.t1"/>
    <property type="gene ID" value="JU765_v2.g11238"/>
</dbReference>
<organism evidence="1 2">
    <name type="scientific">Panagrolaimus sp. JU765</name>
    <dbReference type="NCBI Taxonomy" id="591449"/>
    <lineage>
        <taxon>Eukaryota</taxon>
        <taxon>Metazoa</taxon>
        <taxon>Ecdysozoa</taxon>
        <taxon>Nematoda</taxon>
        <taxon>Chromadorea</taxon>
        <taxon>Rhabditida</taxon>
        <taxon>Tylenchina</taxon>
        <taxon>Panagrolaimomorpha</taxon>
        <taxon>Panagrolaimoidea</taxon>
        <taxon>Panagrolaimidae</taxon>
        <taxon>Panagrolaimus</taxon>
    </lineage>
</organism>
<reference evidence="2" key="1">
    <citation type="submission" date="2022-11" db="UniProtKB">
        <authorList>
            <consortium name="WormBaseParasite"/>
        </authorList>
    </citation>
    <scope>IDENTIFICATION</scope>
</reference>
<proteinExistence type="predicted"/>
<evidence type="ECO:0000313" key="2">
    <source>
        <dbReference type="WBParaSite" id="JU765_v2.g11238.t1"/>
    </source>
</evidence>
<accession>A0AC34PYL3</accession>
<protein>
    <submittedName>
        <fullName evidence="2">Uncharacterized protein</fullName>
    </submittedName>
</protein>
<sequence length="75" mass="8545">MQDTKITVPYYPPTNEENINKTEEIINEKQPLIETELGSKVELESETKMDEPVDPKATAPVSTVEENSDVQRQVR</sequence>
<evidence type="ECO:0000313" key="1">
    <source>
        <dbReference type="Proteomes" id="UP000887576"/>
    </source>
</evidence>
<name>A0AC34PYL3_9BILA</name>